<sequence>MAVDEKEPPYAMLAKVRCRPKRQQQDTPERPRYQARNYSSGKPRNPNIWKFKHKDWKQHTDKQESNPRQGKSQQRRQLKPRKRGFEQVVSLLLLMRFIHDWSSNYQKFQLLQNYGFDVRRLCLHQLPGSWRSRSNQSCRKLAVNIEASTSPRIFRHLSANVTADQSQQIIAYGVFWYTVIYEIVFLEDIGVDFMRLSELIRRVRIKINLISNSVSSIAGYCCLLMSLVLRFHRHPANTENMV</sequence>
<evidence type="ECO:0000256" key="1">
    <source>
        <dbReference type="SAM" id="MobiDB-lite"/>
    </source>
</evidence>
<gene>
    <name evidence="3" type="ORF">FNV43_RR25818</name>
</gene>
<evidence type="ECO:0000313" key="4">
    <source>
        <dbReference type="Proteomes" id="UP000796880"/>
    </source>
</evidence>
<keyword evidence="2" id="KW-0472">Membrane</keyword>
<keyword evidence="2" id="KW-1133">Transmembrane helix</keyword>
<feature type="transmembrane region" description="Helical" evidence="2">
    <location>
        <begin position="169"/>
        <end position="186"/>
    </location>
</feature>
<comment type="caution">
    <text evidence="3">The sequence shown here is derived from an EMBL/GenBank/DDBJ whole genome shotgun (WGS) entry which is preliminary data.</text>
</comment>
<feature type="transmembrane region" description="Helical" evidence="2">
    <location>
        <begin position="207"/>
        <end position="229"/>
    </location>
</feature>
<evidence type="ECO:0000256" key="2">
    <source>
        <dbReference type="SAM" id="Phobius"/>
    </source>
</evidence>
<feature type="compositionally biased region" description="Basic and acidic residues" evidence="1">
    <location>
        <begin position="23"/>
        <end position="32"/>
    </location>
</feature>
<protein>
    <submittedName>
        <fullName evidence="3">Uncharacterized protein</fullName>
    </submittedName>
</protein>
<organism evidence="3 4">
    <name type="scientific">Rhamnella rubrinervis</name>
    <dbReference type="NCBI Taxonomy" id="2594499"/>
    <lineage>
        <taxon>Eukaryota</taxon>
        <taxon>Viridiplantae</taxon>
        <taxon>Streptophyta</taxon>
        <taxon>Embryophyta</taxon>
        <taxon>Tracheophyta</taxon>
        <taxon>Spermatophyta</taxon>
        <taxon>Magnoliopsida</taxon>
        <taxon>eudicotyledons</taxon>
        <taxon>Gunneridae</taxon>
        <taxon>Pentapetalae</taxon>
        <taxon>rosids</taxon>
        <taxon>fabids</taxon>
        <taxon>Rosales</taxon>
        <taxon>Rhamnaceae</taxon>
        <taxon>rhamnoid group</taxon>
        <taxon>Rhamneae</taxon>
        <taxon>Rhamnella</taxon>
    </lineage>
</organism>
<reference evidence="3" key="1">
    <citation type="submission" date="2020-03" db="EMBL/GenBank/DDBJ databases">
        <title>A high-quality chromosome-level genome assembly of a woody plant with both climbing and erect habits, Rhamnella rubrinervis.</title>
        <authorList>
            <person name="Lu Z."/>
            <person name="Yang Y."/>
            <person name="Zhu X."/>
            <person name="Sun Y."/>
        </authorList>
    </citation>
    <scope>NUCLEOTIDE SEQUENCE</scope>
    <source>
        <strain evidence="3">BYM</strain>
        <tissue evidence="3">Leaf</tissue>
    </source>
</reference>
<dbReference type="Proteomes" id="UP000796880">
    <property type="component" value="Unassembled WGS sequence"/>
</dbReference>
<name>A0A8K0DN54_9ROSA</name>
<keyword evidence="4" id="KW-1185">Reference proteome</keyword>
<dbReference type="AlphaFoldDB" id="A0A8K0DN54"/>
<accession>A0A8K0DN54</accession>
<evidence type="ECO:0000313" key="3">
    <source>
        <dbReference type="EMBL" id="KAF3431088.1"/>
    </source>
</evidence>
<proteinExistence type="predicted"/>
<dbReference type="EMBL" id="VOIH02000012">
    <property type="protein sequence ID" value="KAF3431088.1"/>
    <property type="molecule type" value="Genomic_DNA"/>
</dbReference>
<keyword evidence="2" id="KW-0812">Transmembrane</keyword>
<feature type="region of interest" description="Disordered" evidence="1">
    <location>
        <begin position="1"/>
        <end position="81"/>
    </location>
</feature>